<dbReference type="InterPro" id="IPR010897">
    <property type="entry name" value="Spore_II_P"/>
</dbReference>
<dbReference type="NCBIfam" id="TIGR02867">
    <property type="entry name" value="spore_II_P"/>
    <property type="match status" value="1"/>
</dbReference>
<dbReference type="RefSeq" id="WP_242876884.1">
    <property type="nucleotide sequence ID" value="NZ_FMUS01000002.1"/>
</dbReference>
<keyword evidence="1" id="KW-1133">Transmembrane helix</keyword>
<sequence length="381" mass="42670">MINKKVICLLCLTFIVMSLQFSYSDDWYDDYGGYYRVYDVKSGDRLFETARDVTRGDQYLSGDNKMYKVVRVNTSSKIAYAEFIEDITLPEIDELAFESIVFALRNNIGLENFLVQDEDRRVGIYCTHTAESYTPTDGSESIEDGGGILKVAESLKESFEGHGVEAIFDNTSHVPHDSGAYKRSRRTAVQLMRDNGINTLIDVHRDATPAEAYLTELNGEPASKVRLVIGRNNQNFKANEEMAWKIKSVADKMHPELIKDIFYAQGGYNQDLTPNAMLVEMGTYEHTRERAEKSTEFLSEALTTALYGGTFTDQKDGEKEEVKPQKESNAGSGTGIAALLAIIGGGGIAFLFLSSGGKEWRSKVSNFKDEFNSFLGRRKKK</sequence>
<dbReference type="AlphaFoldDB" id="A0A1G5BCA4"/>
<evidence type="ECO:0000313" key="4">
    <source>
        <dbReference type="Proteomes" id="UP000198636"/>
    </source>
</evidence>
<accession>A0A1G5BCA4</accession>
<proteinExistence type="predicted"/>
<keyword evidence="4" id="KW-1185">Reference proteome</keyword>
<keyword evidence="1" id="KW-0812">Transmembrane</keyword>
<evidence type="ECO:0000256" key="2">
    <source>
        <dbReference type="SAM" id="SignalP"/>
    </source>
</evidence>
<dbReference type="EMBL" id="FMUS01000002">
    <property type="protein sequence ID" value="SCX87775.1"/>
    <property type="molecule type" value="Genomic_DNA"/>
</dbReference>
<reference evidence="3 4" key="1">
    <citation type="submission" date="2016-10" db="EMBL/GenBank/DDBJ databases">
        <authorList>
            <person name="de Groot N.N."/>
        </authorList>
    </citation>
    <scope>NUCLEOTIDE SEQUENCE [LARGE SCALE GENOMIC DNA]</scope>
    <source>
        <strain evidence="3 4">DSM 18978</strain>
    </source>
</reference>
<dbReference type="STRING" id="1120976.SAMN03080606_00368"/>
<gene>
    <name evidence="3" type="ORF">SAMN03080606_00368</name>
</gene>
<dbReference type="Proteomes" id="UP000198636">
    <property type="component" value="Unassembled WGS sequence"/>
</dbReference>
<feature type="chain" id="PRO_5039245687" evidence="2">
    <location>
        <begin position="24"/>
        <end position="381"/>
    </location>
</feature>
<evidence type="ECO:0000256" key="1">
    <source>
        <dbReference type="SAM" id="Phobius"/>
    </source>
</evidence>
<dbReference type="Pfam" id="PF07454">
    <property type="entry name" value="SpoIIP"/>
    <property type="match status" value="1"/>
</dbReference>
<protein>
    <submittedName>
        <fullName evidence="3">Stage II sporulation protein P</fullName>
    </submittedName>
</protein>
<name>A0A1G5BCA4_9FIRM</name>
<keyword evidence="1" id="KW-0472">Membrane</keyword>
<keyword evidence="2" id="KW-0732">Signal</keyword>
<feature type="signal peptide" evidence="2">
    <location>
        <begin position="1"/>
        <end position="23"/>
    </location>
</feature>
<feature type="transmembrane region" description="Helical" evidence="1">
    <location>
        <begin position="333"/>
        <end position="353"/>
    </location>
</feature>
<organism evidence="3 4">
    <name type="scientific">Alkaliphilus peptidifermentans DSM 18978</name>
    <dbReference type="NCBI Taxonomy" id="1120976"/>
    <lineage>
        <taxon>Bacteria</taxon>
        <taxon>Bacillati</taxon>
        <taxon>Bacillota</taxon>
        <taxon>Clostridia</taxon>
        <taxon>Peptostreptococcales</taxon>
        <taxon>Natronincolaceae</taxon>
        <taxon>Alkaliphilus</taxon>
    </lineage>
</organism>
<evidence type="ECO:0000313" key="3">
    <source>
        <dbReference type="EMBL" id="SCX87775.1"/>
    </source>
</evidence>